<reference evidence="1 2" key="1">
    <citation type="journal article" date="2017" name="Environ. Microbiol.">
        <title>Decay of the glycolytic pathway and adaptation to intranuclear parasitism within Enterocytozoonidae microsporidia.</title>
        <authorList>
            <person name="Wiredu Boakye D."/>
            <person name="Jaroenlak P."/>
            <person name="Prachumwat A."/>
            <person name="Williams T.A."/>
            <person name="Bateman K.S."/>
            <person name="Itsathitphaisarn O."/>
            <person name="Sritunyalucksana K."/>
            <person name="Paszkiewicz K.H."/>
            <person name="Moore K.A."/>
            <person name="Stentiford G.D."/>
            <person name="Williams B.A."/>
        </authorList>
    </citation>
    <scope>NUCLEOTIDE SEQUENCE [LARGE SCALE GENOMIC DNA]</scope>
    <source>
        <strain evidence="1 2">GB1</strain>
    </source>
</reference>
<name>A0A1Y1S5F2_9MICR</name>
<dbReference type="VEuPathDB" id="MicrosporidiaDB:ECANGB1_618"/>
<comment type="caution">
    <text evidence="1">The sequence shown here is derived from an EMBL/GenBank/DDBJ whole genome shotgun (WGS) entry which is preliminary data.</text>
</comment>
<accession>A0A1Y1S5F2</accession>
<proteinExistence type="predicted"/>
<keyword evidence="2" id="KW-1185">Reference proteome</keyword>
<sequence length="143" mass="16339">MDDFRVCRKYDDLLICPPMGPVCNRNTDFCELALFLKKKKKSVSNCVKHKLLKEFPPILSNICKDGFMRPVDSKPYPFSLPLPLTTWEHGFVMNVTNITLPSCNKLEPIILNEYIDQLQPILKQQDTAAGLPEFTCCWTLMGA</sequence>
<dbReference type="Proteomes" id="UP000192639">
    <property type="component" value="Unassembled WGS sequence"/>
</dbReference>
<gene>
    <name evidence="1" type="ORF">ECANGB1_618</name>
</gene>
<protein>
    <submittedName>
        <fullName evidence="1">Uncharacterized protein</fullName>
    </submittedName>
</protein>
<evidence type="ECO:0000313" key="1">
    <source>
        <dbReference type="EMBL" id="ORD93214.1"/>
    </source>
</evidence>
<dbReference type="AlphaFoldDB" id="A0A1Y1S5F2"/>
<dbReference type="EMBL" id="LWDP01000143">
    <property type="protein sequence ID" value="ORD93214.1"/>
    <property type="molecule type" value="Genomic_DNA"/>
</dbReference>
<evidence type="ECO:0000313" key="2">
    <source>
        <dbReference type="Proteomes" id="UP000192639"/>
    </source>
</evidence>
<organism evidence="1 2">
    <name type="scientific">Enterospora canceri</name>
    <dbReference type="NCBI Taxonomy" id="1081671"/>
    <lineage>
        <taxon>Eukaryota</taxon>
        <taxon>Fungi</taxon>
        <taxon>Fungi incertae sedis</taxon>
        <taxon>Microsporidia</taxon>
        <taxon>Enterocytozoonidae</taxon>
        <taxon>Enterospora</taxon>
    </lineage>
</organism>